<dbReference type="SUPFAM" id="SSF55874">
    <property type="entry name" value="ATPase domain of HSP90 chaperone/DNA topoisomerase II/histidine kinase"/>
    <property type="match status" value="1"/>
</dbReference>
<feature type="modified residue" description="4-aspartylphosphate" evidence="6">
    <location>
        <position position="1262"/>
    </location>
</feature>
<dbReference type="Pfam" id="PF07494">
    <property type="entry name" value="Reg_prop"/>
    <property type="match status" value="5"/>
</dbReference>
<dbReference type="SUPFAM" id="SSF50998">
    <property type="entry name" value="Quinoprotein alcohol dehydrogenase-like"/>
    <property type="match status" value="1"/>
</dbReference>
<dbReference type="Pfam" id="PF00512">
    <property type="entry name" value="HisKA"/>
    <property type="match status" value="1"/>
</dbReference>
<dbReference type="Gene3D" id="2.130.10.10">
    <property type="entry name" value="YVTN repeat-like/Quinoprotein amine dehydrogenase"/>
    <property type="match status" value="4"/>
</dbReference>
<dbReference type="SUPFAM" id="SSF47384">
    <property type="entry name" value="Homodimeric domain of signal transducing histidine kinase"/>
    <property type="match status" value="1"/>
</dbReference>
<dbReference type="PROSITE" id="PS50110">
    <property type="entry name" value="RESPONSE_REGULATORY"/>
    <property type="match status" value="1"/>
</dbReference>
<keyword evidence="11" id="KW-0418">Kinase</keyword>
<dbReference type="RefSeq" id="WP_119986280.1">
    <property type="nucleotide sequence ID" value="NZ_CP032489.1"/>
</dbReference>
<dbReference type="SUPFAM" id="SSF46689">
    <property type="entry name" value="Homeodomain-like"/>
    <property type="match status" value="1"/>
</dbReference>
<protein>
    <recommendedName>
        <fullName evidence="2">histidine kinase</fullName>
        <ecNumber evidence="2">2.7.13.3</ecNumber>
    </recommendedName>
</protein>
<dbReference type="InterPro" id="IPR009057">
    <property type="entry name" value="Homeodomain-like_sf"/>
</dbReference>
<evidence type="ECO:0000259" key="9">
    <source>
        <dbReference type="PROSITE" id="PS50109"/>
    </source>
</evidence>
<dbReference type="EC" id="2.7.13.3" evidence="2"/>
<evidence type="ECO:0000256" key="5">
    <source>
        <dbReference type="ARBA" id="ARBA00023163"/>
    </source>
</evidence>
<evidence type="ECO:0000259" key="10">
    <source>
        <dbReference type="PROSITE" id="PS50110"/>
    </source>
</evidence>
<dbReference type="PROSITE" id="PS50109">
    <property type="entry name" value="HIS_KIN"/>
    <property type="match status" value="1"/>
</dbReference>
<dbReference type="GO" id="GO:0043565">
    <property type="term" value="F:sequence-specific DNA binding"/>
    <property type="evidence" value="ECO:0007669"/>
    <property type="project" value="InterPro"/>
</dbReference>
<dbReference type="Pfam" id="PF02518">
    <property type="entry name" value="HATPase_c"/>
    <property type="match status" value="1"/>
</dbReference>
<dbReference type="CDD" id="cd00075">
    <property type="entry name" value="HATPase"/>
    <property type="match status" value="1"/>
</dbReference>
<dbReference type="KEGG" id="ark:D6B99_06575"/>
<name>A0A386HNC3_9BACT</name>
<feature type="domain" description="Response regulatory" evidence="10">
    <location>
        <begin position="1214"/>
        <end position="1329"/>
    </location>
</feature>
<dbReference type="InterPro" id="IPR003661">
    <property type="entry name" value="HisK_dim/P_dom"/>
</dbReference>
<evidence type="ECO:0000256" key="2">
    <source>
        <dbReference type="ARBA" id="ARBA00012438"/>
    </source>
</evidence>
<feature type="domain" description="HTH araC/xylS-type" evidence="8">
    <location>
        <begin position="1363"/>
        <end position="1462"/>
    </location>
</feature>
<dbReference type="PROSITE" id="PS01124">
    <property type="entry name" value="HTH_ARAC_FAMILY_2"/>
    <property type="match status" value="1"/>
</dbReference>
<dbReference type="SUPFAM" id="SSF63829">
    <property type="entry name" value="Calcium-dependent phosphotriesterase"/>
    <property type="match status" value="2"/>
</dbReference>
<evidence type="ECO:0000256" key="3">
    <source>
        <dbReference type="ARBA" id="ARBA00022553"/>
    </source>
</evidence>
<dbReference type="Pfam" id="PF00072">
    <property type="entry name" value="Response_reg"/>
    <property type="match status" value="1"/>
</dbReference>
<dbReference type="InterPro" id="IPR011110">
    <property type="entry name" value="Reg_prop"/>
</dbReference>
<keyword evidence="7" id="KW-0812">Transmembrane</keyword>
<proteinExistence type="predicted"/>
<accession>A0A386HNC3</accession>
<dbReference type="SMART" id="SM00388">
    <property type="entry name" value="HisKA"/>
    <property type="match status" value="1"/>
</dbReference>
<keyword evidence="7" id="KW-1133">Transmembrane helix</keyword>
<dbReference type="InterPro" id="IPR011047">
    <property type="entry name" value="Quinoprotein_ADH-like_sf"/>
</dbReference>
<dbReference type="CDD" id="cd00082">
    <property type="entry name" value="HisKA"/>
    <property type="match status" value="1"/>
</dbReference>
<dbReference type="InterPro" id="IPR015943">
    <property type="entry name" value="WD40/YVTN_repeat-like_dom_sf"/>
</dbReference>
<dbReference type="InterPro" id="IPR011006">
    <property type="entry name" value="CheY-like_superfamily"/>
</dbReference>
<dbReference type="SMART" id="SM00448">
    <property type="entry name" value="REC"/>
    <property type="match status" value="1"/>
</dbReference>
<reference evidence="11 12" key="1">
    <citation type="submission" date="2018-09" db="EMBL/GenBank/DDBJ databases">
        <title>Arachidicoccus sp. nov., a bacterium isolated from soil.</title>
        <authorList>
            <person name="Weon H.-Y."/>
            <person name="Kwon S.-W."/>
            <person name="Lee S.A."/>
        </authorList>
    </citation>
    <scope>NUCLEOTIDE SEQUENCE [LARGE SCALE GENOMIC DNA]</scope>
    <source>
        <strain evidence="11 12">KIS59-12</strain>
    </source>
</reference>
<sequence length="1467" mass="167518">MEQKVLTERWMLPQIRIISGPLKKFIILLILLLSGNIVIKAQVKTRIDYYGTEDGLSHHIITTIIKDKDGFMWMGSWNGINRFDGEKFVSYKPSADDKYQLENNRIDQLVDDKIGSLWFKAYDKHIYRFDKKSRKFYPLYALLKNSSMHNIHFQNLFNSRDGLIWLLSENKGIFCINPKSALTKEYLHFSEKSKKPYRLTSNKINFFFEDKENNIWLGSEKGLNCLIAHRNLQYTSINPDAKLNKNVLMAAEDGKNVYFGTADGMLLLFDKQKRNLSYIRLCHSSINSLIRSKVSNLLYITTVNGELISINTLNHVIQKRGPGLGELWRIYEDHSGVLWIEPRKYGAVKFDPSTGKFSIIRMEHSSFNQSNKTSFFKVLEDINGNIWINTKDNGFGYYDKEANIIRHIPYGDRGNSFPGFVEFAYYDTSGVFWVKSDRGGIIKVALQRNNFNRKLLKLPQDLESENDVRAVFADRNNRIWFATKSSDIYIVDNYKKLHPVFLNISSKMMGPIYTICEDSKGRIWMGSKTNGIFVATPVGKDKLTYKVVHYGKSSVSDGLTSNQIYSIVQDKYGNMWLGSFDGGLMKIMETPEGFKDRFFFHNYPKTGFNKIRDLHFDFKGNLWIGTTGGLIIMDGQSDTADPQFISYRKLSTQQGSLGNNDIQDIYEDSEKRIWLATSGGGLAQAIGRSIKNLKFRNYTVQDGLPNDFIYSIVEDNIGNLWVATENGLSKFNYSTGAFINYNFYDGLPGTPFSEGVGAKDMRGNIYFGLTKGYLQFNPQNLNNNRIKGSLVFTNLQINNKNEILGMNDNLNGQDINYLHKLVLKYNQNVLRLDCALLDYRFKGKELIAYRLKGFDSSWYKADQNTQITYTNLPAGKYQLEIKALRKDLYTNNVYRTLSIIVKPAPWKTWWAYTLYAIASITLIVILSRSLFTMLKLRHNIELEKKLAALKLNFFTNVSHELRTPLTLILGPLEQLSQKENFSSEGRDYLQVIKKNATRMAHYINQLLELRKLQAGSAKLNILYIDIIELVKNCGQHFLAAAKNKGIHFHINNTSEKLFAFVDAEKIDTVIYNLLSNAFKFTPDGKPIEVLIELFPDSGTFQVSVSDEGPGVPEEDLPKIFELFNRGNELNNHSNGTGIGLALCRELVALHKGNIAATNRKTGGLAISFIIDCNINKQTEQSVPQKSFVLHEKLAMENDALNPDIPTHVTSNMSLVLLVEDNVDLNSFIKKQLQAFYKVETAFDGEEGLQKALALKPEIIISDIMMPKMDGITMLDKLKNNLETSHIPVVLLSAKSSIESRIEGLNYGADFYITKPFSTDFLMASVKNLIRQRAALFQKMLNGKISELKPGKILMTSKDEDFLKRVVQIINDNMDDSAFNIEATAAQLNMAHNTFYKKFKSLTNLTPVEFVRDIKLQRAKEYLETGEYNVSEVAYMTGFNNPKYFSTCFKDKYHMSPSTVSRFKTKQL</sequence>
<dbReference type="PANTHER" id="PTHR43547:SF2">
    <property type="entry name" value="HYBRID SIGNAL TRANSDUCTION HISTIDINE KINASE C"/>
    <property type="match status" value="1"/>
</dbReference>
<keyword evidence="11" id="KW-0808">Transferase</keyword>
<dbReference type="PANTHER" id="PTHR43547">
    <property type="entry name" value="TWO-COMPONENT HISTIDINE KINASE"/>
    <property type="match status" value="1"/>
</dbReference>
<keyword evidence="3 6" id="KW-0597">Phosphoprotein</keyword>
<evidence type="ECO:0000256" key="1">
    <source>
        <dbReference type="ARBA" id="ARBA00000085"/>
    </source>
</evidence>
<dbReference type="InterPro" id="IPR011123">
    <property type="entry name" value="Y_Y_Y"/>
</dbReference>
<evidence type="ECO:0000256" key="7">
    <source>
        <dbReference type="SAM" id="Phobius"/>
    </source>
</evidence>
<dbReference type="InterPro" id="IPR036097">
    <property type="entry name" value="HisK_dim/P_sf"/>
</dbReference>
<dbReference type="Gene3D" id="2.60.40.10">
    <property type="entry name" value="Immunoglobulins"/>
    <property type="match status" value="1"/>
</dbReference>
<dbReference type="InterPro" id="IPR013783">
    <property type="entry name" value="Ig-like_fold"/>
</dbReference>
<dbReference type="Proteomes" id="UP000266118">
    <property type="component" value="Chromosome"/>
</dbReference>
<dbReference type="SMART" id="SM00342">
    <property type="entry name" value="HTH_ARAC"/>
    <property type="match status" value="1"/>
</dbReference>
<gene>
    <name evidence="11" type="ORF">D6B99_06575</name>
</gene>
<dbReference type="SUPFAM" id="SSF52172">
    <property type="entry name" value="CheY-like"/>
    <property type="match status" value="1"/>
</dbReference>
<dbReference type="Gene3D" id="1.10.287.130">
    <property type="match status" value="1"/>
</dbReference>
<dbReference type="GO" id="GO:0000155">
    <property type="term" value="F:phosphorelay sensor kinase activity"/>
    <property type="evidence" value="ECO:0007669"/>
    <property type="project" value="InterPro"/>
</dbReference>
<evidence type="ECO:0000313" key="11">
    <source>
        <dbReference type="EMBL" id="AYD47305.1"/>
    </source>
</evidence>
<dbReference type="Pfam" id="PF12833">
    <property type="entry name" value="HTH_18"/>
    <property type="match status" value="1"/>
</dbReference>
<dbReference type="Gene3D" id="3.30.565.10">
    <property type="entry name" value="Histidine kinase-like ATPase, C-terminal domain"/>
    <property type="match status" value="1"/>
</dbReference>
<dbReference type="Gene3D" id="1.10.10.60">
    <property type="entry name" value="Homeodomain-like"/>
    <property type="match status" value="2"/>
</dbReference>
<keyword evidence="4" id="KW-0805">Transcription regulation</keyword>
<keyword evidence="5" id="KW-0804">Transcription</keyword>
<dbReference type="InterPro" id="IPR005467">
    <property type="entry name" value="His_kinase_dom"/>
</dbReference>
<dbReference type="InterPro" id="IPR004358">
    <property type="entry name" value="Sig_transdc_His_kin-like_C"/>
</dbReference>
<dbReference type="OrthoDB" id="1489484at2"/>
<evidence type="ECO:0000313" key="12">
    <source>
        <dbReference type="Proteomes" id="UP000266118"/>
    </source>
</evidence>
<feature type="domain" description="Histidine kinase" evidence="9">
    <location>
        <begin position="956"/>
        <end position="1174"/>
    </location>
</feature>
<dbReference type="PRINTS" id="PR00344">
    <property type="entry name" value="BCTRLSENSOR"/>
</dbReference>
<dbReference type="InterPro" id="IPR003594">
    <property type="entry name" value="HATPase_dom"/>
</dbReference>
<keyword evidence="12" id="KW-1185">Reference proteome</keyword>
<dbReference type="InterPro" id="IPR036890">
    <property type="entry name" value="HATPase_C_sf"/>
</dbReference>
<dbReference type="Pfam" id="PF07495">
    <property type="entry name" value="Y_Y_Y"/>
    <property type="match status" value="1"/>
</dbReference>
<dbReference type="Gene3D" id="3.40.50.2300">
    <property type="match status" value="1"/>
</dbReference>
<keyword evidence="7" id="KW-0472">Membrane</keyword>
<organism evidence="11 12">
    <name type="scientific">Arachidicoccus soli</name>
    <dbReference type="NCBI Taxonomy" id="2341117"/>
    <lineage>
        <taxon>Bacteria</taxon>
        <taxon>Pseudomonadati</taxon>
        <taxon>Bacteroidota</taxon>
        <taxon>Chitinophagia</taxon>
        <taxon>Chitinophagales</taxon>
        <taxon>Chitinophagaceae</taxon>
        <taxon>Arachidicoccus</taxon>
    </lineage>
</organism>
<evidence type="ECO:0000256" key="6">
    <source>
        <dbReference type="PROSITE-ProRule" id="PRU00169"/>
    </source>
</evidence>
<dbReference type="FunFam" id="1.10.287.130:FF:000045">
    <property type="entry name" value="Two-component system sensor histidine kinase/response regulator"/>
    <property type="match status" value="1"/>
</dbReference>
<comment type="catalytic activity">
    <reaction evidence="1">
        <text>ATP + protein L-histidine = ADP + protein N-phospho-L-histidine.</text>
        <dbReference type="EC" id="2.7.13.3"/>
    </reaction>
</comment>
<dbReference type="EMBL" id="CP032489">
    <property type="protein sequence ID" value="AYD47305.1"/>
    <property type="molecule type" value="Genomic_DNA"/>
</dbReference>
<dbReference type="InterPro" id="IPR018060">
    <property type="entry name" value="HTH_AraC"/>
</dbReference>
<evidence type="ECO:0000259" key="8">
    <source>
        <dbReference type="PROSITE" id="PS01124"/>
    </source>
</evidence>
<evidence type="ECO:0000256" key="4">
    <source>
        <dbReference type="ARBA" id="ARBA00023015"/>
    </source>
</evidence>
<feature type="transmembrane region" description="Helical" evidence="7">
    <location>
        <begin position="21"/>
        <end position="39"/>
    </location>
</feature>
<dbReference type="InterPro" id="IPR001789">
    <property type="entry name" value="Sig_transdc_resp-reg_receiver"/>
</dbReference>
<dbReference type="SMART" id="SM00387">
    <property type="entry name" value="HATPase_c"/>
    <property type="match status" value="1"/>
</dbReference>
<dbReference type="GO" id="GO:0003700">
    <property type="term" value="F:DNA-binding transcription factor activity"/>
    <property type="evidence" value="ECO:0007669"/>
    <property type="project" value="InterPro"/>
</dbReference>